<sequence length="126" mass="14855">MLFFQKLRQYCTVQRRSSTRSTNCPPFSQSLPNPRQNLENSTTFSIFSTFMWISSLFYPPSFPSLIPHIDQYITERALILVNDFADDAYLRIFRHRNFKFTSIAHFDADYLLVETQVNGVYFTIGF</sequence>
<proteinExistence type="predicted"/>
<dbReference type="Proteomes" id="UP000887578">
    <property type="component" value="Unplaced"/>
</dbReference>
<evidence type="ECO:0000313" key="2">
    <source>
        <dbReference type="WBParaSite" id="PDA_v2.g15893.t1"/>
    </source>
</evidence>
<organism evidence="1 2">
    <name type="scientific">Panagrolaimus davidi</name>
    <dbReference type="NCBI Taxonomy" id="227884"/>
    <lineage>
        <taxon>Eukaryota</taxon>
        <taxon>Metazoa</taxon>
        <taxon>Ecdysozoa</taxon>
        <taxon>Nematoda</taxon>
        <taxon>Chromadorea</taxon>
        <taxon>Rhabditida</taxon>
        <taxon>Tylenchina</taxon>
        <taxon>Panagrolaimomorpha</taxon>
        <taxon>Panagrolaimoidea</taxon>
        <taxon>Panagrolaimidae</taxon>
        <taxon>Panagrolaimus</taxon>
    </lineage>
</organism>
<dbReference type="WBParaSite" id="PDA_v2.g15893.t1">
    <property type="protein sequence ID" value="PDA_v2.g15893.t1"/>
    <property type="gene ID" value="PDA_v2.g15893"/>
</dbReference>
<name>A0A914PJF3_9BILA</name>
<protein>
    <submittedName>
        <fullName evidence="2">Uncharacterized protein</fullName>
    </submittedName>
</protein>
<evidence type="ECO:0000313" key="1">
    <source>
        <dbReference type="Proteomes" id="UP000887578"/>
    </source>
</evidence>
<reference evidence="2" key="1">
    <citation type="submission" date="2022-11" db="UniProtKB">
        <authorList>
            <consortium name="WormBaseParasite"/>
        </authorList>
    </citation>
    <scope>IDENTIFICATION</scope>
</reference>
<dbReference type="AlphaFoldDB" id="A0A914PJF3"/>
<keyword evidence="1" id="KW-1185">Reference proteome</keyword>
<accession>A0A914PJF3</accession>